<organism evidence="2 3">
    <name type="scientific">Setomelanomma holmii</name>
    <dbReference type="NCBI Taxonomy" id="210430"/>
    <lineage>
        <taxon>Eukaryota</taxon>
        <taxon>Fungi</taxon>
        <taxon>Dikarya</taxon>
        <taxon>Ascomycota</taxon>
        <taxon>Pezizomycotina</taxon>
        <taxon>Dothideomycetes</taxon>
        <taxon>Pleosporomycetidae</taxon>
        <taxon>Pleosporales</taxon>
        <taxon>Pleosporineae</taxon>
        <taxon>Phaeosphaeriaceae</taxon>
        <taxon>Setomelanomma</taxon>
    </lineage>
</organism>
<dbReference type="EMBL" id="ML978175">
    <property type="protein sequence ID" value="KAF2032065.1"/>
    <property type="molecule type" value="Genomic_DNA"/>
</dbReference>
<comment type="caution">
    <text evidence="2">The sequence shown here is derived from an EMBL/GenBank/DDBJ whole genome shotgun (WGS) entry which is preliminary data.</text>
</comment>
<evidence type="ECO:0000313" key="3">
    <source>
        <dbReference type="Proteomes" id="UP000799777"/>
    </source>
</evidence>
<name>A0A9P4HCE2_9PLEO</name>
<proteinExistence type="predicted"/>
<feature type="region of interest" description="Disordered" evidence="1">
    <location>
        <begin position="60"/>
        <end position="142"/>
    </location>
</feature>
<dbReference type="AlphaFoldDB" id="A0A9P4HCE2"/>
<feature type="compositionally biased region" description="Acidic residues" evidence="1">
    <location>
        <begin position="111"/>
        <end position="142"/>
    </location>
</feature>
<reference evidence="2" key="1">
    <citation type="journal article" date="2020" name="Stud. Mycol.">
        <title>101 Dothideomycetes genomes: a test case for predicting lifestyles and emergence of pathogens.</title>
        <authorList>
            <person name="Haridas S."/>
            <person name="Albert R."/>
            <person name="Binder M."/>
            <person name="Bloem J."/>
            <person name="Labutti K."/>
            <person name="Salamov A."/>
            <person name="Andreopoulos B."/>
            <person name="Baker S."/>
            <person name="Barry K."/>
            <person name="Bills G."/>
            <person name="Bluhm B."/>
            <person name="Cannon C."/>
            <person name="Castanera R."/>
            <person name="Culley D."/>
            <person name="Daum C."/>
            <person name="Ezra D."/>
            <person name="Gonzalez J."/>
            <person name="Henrissat B."/>
            <person name="Kuo A."/>
            <person name="Liang C."/>
            <person name="Lipzen A."/>
            <person name="Lutzoni F."/>
            <person name="Magnuson J."/>
            <person name="Mondo S."/>
            <person name="Nolan M."/>
            <person name="Ohm R."/>
            <person name="Pangilinan J."/>
            <person name="Park H.-J."/>
            <person name="Ramirez L."/>
            <person name="Alfaro M."/>
            <person name="Sun H."/>
            <person name="Tritt A."/>
            <person name="Yoshinaga Y."/>
            <person name="Zwiers L.-H."/>
            <person name="Turgeon B."/>
            <person name="Goodwin S."/>
            <person name="Spatafora J."/>
            <person name="Crous P."/>
            <person name="Grigoriev I."/>
        </authorList>
    </citation>
    <scope>NUCLEOTIDE SEQUENCE</scope>
    <source>
        <strain evidence="2">CBS 110217</strain>
    </source>
</reference>
<keyword evidence="3" id="KW-1185">Reference proteome</keyword>
<sequence length="142" mass="15720">MPSLSCMALLMSHPTSTNILVFSLDVRLLMYHERASRITPHRSRRNDPNTVHSNRLKIIRPGKKRKIHEEPHSKHISRTVPSEPVNSNQPELDEGVGDGLGDGVASIEKDWADEDDANDEAAAEEDGDSEAELDETAAVDDD</sequence>
<accession>A0A9P4HCE2</accession>
<gene>
    <name evidence="2" type="ORF">EK21DRAFT_110278</name>
</gene>
<evidence type="ECO:0000256" key="1">
    <source>
        <dbReference type="SAM" id="MobiDB-lite"/>
    </source>
</evidence>
<dbReference type="Proteomes" id="UP000799777">
    <property type="component" value="Unassembled WGS sequence"/>
</dbReference>
<protein>
    <submittedName>
        <fullName evidence="2">Uncharacterized protein</fullName>
    </submittedName>
</protein>
<evidence type="ECO:0000313" key="2">
    <source>
        <dbReference type="EMBL" id="KAF2032065.1"/>
    </source>
</evidence>